<sequence>MTLPAIRPDAPLMRRLPPRIRELAARTMATCQAELPLYALLPQEEIDGEMADIVVKNIRVYLDSIRAGRTPTESELATIMSSAMRRAEERIPLADVLAAYHIGARVCWQAMIQLAGPDDTDDLLAAGTYMMTHMQAVTAAISTAFLEVQQTIYGEEREARRALCAALLAGQPAEELADKAGVPIAPAYLVLAIEVLVPQTGDSTTTAGAAVAARRRIRRTQGELDAFAQAPVIGTIDGGTGIALLPAATASLDTMRTGLPDLVARLTDALDAPTVAAVCEATTPARLPEAADQAREITQLVRALHYPPGLYHLDDVLLEYQLTRPSPARDRLAARLAELAEHPHLLNALRAHALHGNNRQAAAAELHVHPNTFDYRLRRAATITGLDPARPDHARVIAAALTVLDHA</sequence>
<dbReference type="OrthoDB" id="4571023at2"/>
<dbReference type="InterPro" id="IPR025736">
    <property type="entry name" value="PucR_C-HTH_dom"/>
</dbReference>
<evidence type="ECO:0000313" key="3">
    <source>
        <dbReference type="EMBL" id="TCO62139.1"/>
    </source>
</evidence>
<dbReference type="Pfam" id="PF14361">
    <property type="entry name" value="RsbRD_N"/>
    <property type="match status" value="1"/>
</dbReference>
<dbReference type="PANTHER" id="PTHR33744">
    <property type="entry name" value="CARBOHYDRATE DIACID REGULATOR"/>
    <property type="match status" value="1"/>
</dbReference>
<comment type="caution">
    <text evidence="3">The sequence shown here is derived from an EMBL/GenBank/DDBJ whole genome shotgun (WGS) entry which is preliminary data.</text>
</comment>
<protein>
    <submittedName>
        <fullName evidence="3">PucR-like helix-turn-helix protein</fullName>
    </submittedName>
</protein>
<feature type="domain" description="PucR C-terminal helix-turn-helix" evidence="1">
    <location>
        <begin position="345"/>
        <end position="402"/>
    </location>
</feature>
<dbReference type="AlphaFoldDB" id="A0A4R2JY30"/>
<accession>A0A4R2JY30</accession>
<evidence type="ECO:0000313" key="4">
    <source>
        <dbReference type="Proteomes" id="UP000295680"/>
    </source>
</evidence>
<evidence type="ECO:0000259" key="2">
    <source>
        <dbReference type="Pfam" id="PF14361"/>
    </source>
</evidence>
<dbReference type="Pfam" id="PF13556">
    <property type="entry name" value="HTH_30"/>
    <property type="match status" value="1"/>
</dbReference>
<proteinExistence type="predicted"/>
<organism evidence="3 4">
    <name type="scientific">Actinocrispum wychmicini</name>
    <dbReference type="NCBI Taxonomy" id="1213861"/>
    <lineage>
        <taxon>Bacteria</taxon>
        <taxon>Bacillati</taxon>
        <taxon>Actinomycetota</taxon>
        <taxon>Actinomycetes</taxon>
        <taxon>Pseudonocardiales</taxon>
        <taxon>Pseudonocardiaceae</taxon>
        <taxon>Actinocrispum</taxon>
    </lineage>
</organism>
<dbReference type="RefSeq" id="WP_132113687.1">
    <property type="nucleotide sequence ID" value="NZ_SLWS01000002.1"/>
</dbReference>
<dbReference type="Proteomes" id="UP000295680">
    <property type="component" value="Unassembled WGS sequence"/>
</dbReference>
<dbReference type="Gene3D" id="1.10.10.2840">
    <property type="entry name" value="PucR C-terminal helix-turn-helix domain"/>
    <property type="match status" value="1"/>
</dbReference>
<feature type="domain" description="RsbT co-antagonist protein RsbRD N-terminal" evidence="2">
    <location>
        <begin position="22"/>
        <end position="160"/>
    </location>
</feature>
<dbReference type="EMBL" id="SLWS01000002">
    <property type="protein sequence ID" value="TCO62139.1"/>
    <property type="molecule type" value="Genomic_DNA"/>
</dbReference>
<reference evidence="3 4" key="1">
    <citation type="submission" date="2019-03" db="EMBL/GenBank/DDBJ databases">
        <title>Genomic Encyclopedia of Type Strains, Phase IV (KMG-IV): sequencing the most valuable type-strain genomes for metagenomic binning, comparative biology and taxonomic classification.</title>
        <authorList>
            <person name="Goeker M."/>
        </authorList>
    </citation>
    <scope>NUCLEOTIDE SEQUENCE [LARGE SCALE GENOMIC DNA]</scope>
    <source>
        <strain evidence="3 4">DSM 45934</strain>
    </source>
</reference>
<dbReference type="InterPro" id="IPR042070">
    <property type="entry name" value="PucR_C-HTH_sf"/>
</dbReference>
<keyword evidence="4" id="KW-1185">Reference proteome</keyword>
<dbReference type="InterPro" id="IPR025751">
    <property type="entry name" value="RsbRD_N_dom"/>
</dbReference>
<dbReference type="InterPro" id="IPR051448">
    <property type="entry name" value="CdaR-like_regulators"/>
</dbReference>
<name>A0A4R2JY30_9PSEU</name>
<gene>
    <name evidence="3" type="ORF">EV192_102276</name>
</gene>
<evidence type="ECO:0000259" key="1">
    <source>
        <dbReference type="Pfam" id="PF13556"/>
    </source>
</evidence>
<dbReference type="PANTHER" id="PTHR33744:SF1">
    <property type="entry name" value="DNA-BINDING TRANSCRIPTIONAL ACTIVATOR ADER"/>
    <property type="match status" value="1"/>
</dbReference>